<dbReference type="Gene3D" id="3.40.50.2000">
    <property type="entry name" value="Glycogen Phosphorylase B"/>
    <property type="match status" value="2"/>
</dbReference>
<name>A0ABX8X4W5_9CYAN</name>
<dbReference type="Pfam" id="PF13579">
    <property type="entry name" value="Glyco_trans_4_4"/>
    <property type="match status" value="1"/>
</dbReference>
<keyword evidence="4" id="KW-1185">Reference proteome</keyword>
<evidence type="ECO:0000313" key="3">
    <source>
        <dbReference type="EMBL" id="QYX33752.1"/>
    </source>
</evidence>
<proteinExistence type="predicted"/>
<evidence type="ECO:0000259" key="2">
    <source>
        <dbReference type="Pfam" id="PF13579"/>
    </source>
</evidence>
<dbReference type="CDD" id="cd03801">
    <property type="entry name" value="GT4_PimA-like"/>
    <property type="match status" value="1"/>
</dbReference>
<gene>
    <name evidence="3" type="ORF">K2F26_10855</name>
</gene>
<dbReference type="EMBL" id="CP080598">
    <property type="protein sequence ID" value="QYX33752.1"/>
    <property type="molecule type" value="Genomic_DNA"/>
</dbReference>
<dbReference type="SUPFAM" id="SSF53756">
    <property type="entry name" value="UDP-Glycosyltransferase/glycogen phosphorylase"/>
    <property type="match status" value="1"/>
</dbReference>
<protein>
    <submittedName>
        <fullName evidence="3">Glycosyltransferase family 4 protein</fullName>
    </submittedName>
</protein>
<dbReference type="InterPro" id="IPR028098">
    <property type="entry name" value="Glyco_trans_4-like_N"/>
</dbReference>
<reference evidence="3 4" key="1">
    <citation type="journal article" date="2022" name="J. Am. Chem. Soc.">
        <title>Biosynthesis of Guanitoxin Enables Global Environmental Detection in Freshwater Cyanobacteria.</title>
        <authorList>
            <person name="Lima S.T."/>
            <person name="Fallon T.R."/>
            <person name="Cordoza J.L."/>
            <person name="Chekan J.R."/>
            <person name="Delbaje E."/>
            <person name="Hopiavuori A.R."/>
            <person name="Alvarenga D.O."/>
            <person name="Wood S.M."/>
            <person name="Luhavaya H."/>
            <person name="Baumgartner J.T."/>
            <person name="Dorr F.A."/>
            <person name="Etchegaray A."/>
            <person name="Pinto E."/>
            <person name="McKinnie S.M.K."/>
            <person name="Fiore M.F."/>
            <person name="Moore B.S."/>
        </authorList>
    </citation>
    <scope>NUCLEOTIDE SEQUENCE [LARGE SCALE GENOMIC DNA]</scope>
    <source>
        <strain evidence="3 4">ITEP-024</strain>
    </source>
</reference>
<dbReference type="Proteomes" id="UP000826540">
    <property type="component" value="Chromosome"/>
</dbReference>
<dbReference type="Pfam" id="PF00534">
    <property type="entry name" value="Glycos_transf_1"/>
    <property type="match status" value="1"/>
</dbReference>
<feature type="domain" description="Glycosyltransferase subfamily 4-like N-terminal" evidence="2">
    <location>
        <begin position="13"/>
        <end position="175"/>
    </location>
</feature>
<accession>A0ABX8X4W5</accession>
<dbReference type="InterPro" id="IPR001296">
    <property type="entry name" value="Glyco_trans_1"/>
</dbReference>
<evidence type="ECO:0000313" key="4">
    <source>
        <dbReference type="Proteomes" id="UP000826540"/>
    </source>
</evidence>
<dbReference type="PANTHER" id="PTHR12526">
    <property type="entry name" value="GLYCOSYLTRANSFERASE"/>
    <property type="match status" value="1"/>
</dbReference>
<sequence length="385" mass="42519">MKVLFLDQSGKPGGAELCLLDIAKPFADTCLVGLFADGDFRKLLEINHIPVEVLATQAINVKKQSSLFTALASLGQLTPLINKVVQRAREYDLIYANTQKALVVGAIASFLARRPLVYHLHDILSLEHFSNTNLWVAITLINRFASLVIANSQASKTAFIQAGGKADFVEVVYNGFTIKNYQVSENEPQQLRLNLGLEDKFVVGHFSRISPWKGQHILIDALAECPENVHVILVGDALFGEDEYVQELHQKVQALNLENRVKFLGFRDDIPQLMSACDLVAHTSIAPEPFGRVIVEAMLCGKPVVAAKAGGAIELVEDGINGFLVTPNNPQELAQVINNCVQEKDLMQNIANDARISASQRFDVNIINQQIHQKIHQKIQELLTT</sequence>
<dbReference type="RefSeq" id="WP_220611473.1">
    <property type="nucleotide sequence ID" value="NZ_CP080598.1"/>
</dbReference>
<evidence type="ECO:0000259" key="1">
    <source>
        <dbReference type="Pfam" id="PF00534"/>
    </source>
</evidence>
<organism evidence="3 4">
    <name type="scientific">Sphaerospermopsis torques-reginae ITEP-024</name>
    <dbReference type="NCBI Taxonomy" id="984208"/>
    <lineage>
        <taxon>Bacteria</taxon>
        <taxon>Bacillati</taxon>
        <taxon>Cyanobacteriota</taxon>
        <taxon>Cyanophyceae</taxon>
        <taxon>Nostocales</taxon>
        <taxon>Aphanizomenonaceae</taxon>
        <taxon>Sphaerospermopsis</taxon>
        <taxon>Sphaerospermopsis torques-reginae</taxon>
    </lineage>
</organism>
<feature type="domain" description="Glycosyl transferase family 1" evidence="1">
    <location>
        <begin position="198"/>
        <end position="355"/>
    </location>
</feature>